<keyword evidence="3" id="KW-1185">Reference proteome</keyword>
<protein>
    <submittedName>
        <fullName evidence="2">AIPR protein</fullName>
    </submittedName>
</protein>
<reference evidence="3" key="1">
    <citation type="submission" date="2016-10" db="EMBL/GenBank/DDBJ databases">
        <authorList>
            <person name="Varghese N."/>
            <person name="Submissions S."/>
        </authorList>
    </citation>
    <scope>NUCLEOTIDE SEQUENCE [LARGE SCALE GENOMIC DNA]</scope>
    <source>
        <strain evidence="3">DSM 26382</strain>
    </source>
</reference>
<dbReference type="AlphaFoldDB" id="A0A1G6SRK7"/>
<evidence type="ECO:0000313" key="3">
    <source>
        <dbReference type="Proteomes" id="UP000199467"/>
    </source>
</evidence>
<accession>A0A1G6SRK7</accession>
<dbReference type="Pfam" id="PF10592">
    <property type="entry name" value="AIPR"/>
    <property type="match status" value="1"/>
</dbReference>
<feature type="domain" description="Abortive phage infection protein C-terminal" evidence="1">
    <location>
        <begin position="255"/>
        <end position="503"/>
    </location>
</feature>
<dbReference type="EMBL" id="FMZQ01000012">
    <property type="protein sequence ID" value="SDD18805.1"/>
    <property type="molecule type" value="Genomic_DNA"/>
</dbReference>
<dbReference type="RefSeq" id="WP_090337096.1">
    <property type="nucleotide sequence ID" value="NZ_FMZQ01000012.1"/>
</dbReference>
<name>A0A1G6SRK7_9GAMM</name>
<organism evidence="2 3">
    <name type="scientific">Ectopseudomonas chengduensis</name>
    <dbReference type="NCBI Taxonomy" id="489632"/>
    <lineage>
        <taxon>Bacteria</taxon>
        <taxon>Pseudomonadati</taxon>
        <taxon>Pseudomonadota</taxon>
        <taxon>Gammaproteobacteria</taxon>
        <taxon>Pseudomonadales</taxon>
        <taxon>Pseudomonadaceae</taxon>
        <taxon>Ectopseudomonas</taxon>
    </lineage>
</organism>
<evidence type="ECO:0000259" key="1">
    <source>
        <dbReference type="Pfam" id="PF10592"/>
    </source>
</evidence>
<dbReference type="InterPro" id="IPR018891">
    <property type="entry name" value="AIPR_C"/>
</dbReference>
<sequence>MARNDTILIDSLLQQMQEKTPGDIGDIFERFALDQILKSYDLSTEEIDFGWTDGSLDGGIDGFYILINGRLLTDSTDFSWPRSGAEIQVYIITCKHHETFQQSPLDSLLATTQDIFDLSLTNSELSGKYSAKIKQCRDLFVTAFKQLSLLRPTIVFDIVYASRGNVDLLGTSIKARANQLTSLLNSYFSASTSTFTALGSAELVERYRQVRSFALDLPVQECLTAGQEGYVVLAKLKDYSAFVQDEKGNLRRYLFDSNVRAYLGVNLVNADIHNTLNDISAPNFWWLNNGVTILATSASIVGKTLKLRDIQIVNGLQTTESIYKHYTSSSKLESDSRTLLVKVIVSQDESIRDQVIRATNNQSSVEPAALHATEKIQRSIEEILIRHDWFYERRTNFYKNEGKPENRILSPLTIAAASTALLLKNPVRSSKLRQKHLRTTEAYQSVYSESFPMNAWPVIAALIRYSELSIIKAQKSKRGPYSGILSAWRGVLAYIAAVRSIGTYSYQHRDLISMDLSKVTEKFMDECWAVISQTTGRKKSARLTDAMMLSIANAAAIAWGIKGDWTDGRREIQRPIKNIEPDYTESEDFLTSVHNLLPPQPWKPGVHMIVAEKLDAKPLRVSRAIKTLIKRGALMEQVDGVVFDANGNEVFRDLDR</sequence>
<gene>
    <name evidence="2" type="ORF">SAMN05216576_11266</name>
</gene>
<dbReference type="Proteomes" id="UP000199467">
    <property type="component" value="Unassembled WGS sequence"/>
</dbReference>
<evidence type="ECO:0000313" key="2">
    <source>
        <dbReference type="EMBL" id="SDD18805.1"/>
    </source>
</evidence>
<proteinExistence type="predicted"/>